<dbReference type="Pfam" id="PF00990">
    <property type="entry name" value="GGDEF"/>
    <property type="match status" value="1"/>
</dbReference>
<name>A0A3R5QRU5_9CLOT</name>
<gene>
    <name evidence="3" type="ORF">C1I91_04295</name>
</gene>
<evidence type="ECO:0000259" key="1">
    <source>
        <dbReference type="PROSITE" id="PS50883"/>
    </source>
</evidence>
<evidence type="ECO:0000313" key="3">
    <source>
        <dbReference type="EMBL" id="QAA30947.1"/>
    </source>
</evidence>
<dbReference type="SMART" id="SM00052">
    <property type="entry name" value="EAL"/>
    <property type="match status" value="1"/>
</dbReference>
<evidence type="ECO:0000313" key="4">
    <source>
        <dbReference type="Proteomes" id="UP000286268"/>
    </source>
</evidence>
<reference evidence="3 4" key="1">
    <citation type="submission" date="2018-01" db="EMBL/GenBank/DDBJ databases">
        <title>Genome Sequencing and Assembly of Anaerobacter polyendosporus strain CT4.</title>
        <authorList>
            <person name="Tachaapaikoon C."/>
            <person name="Sutheeworapong S."/>
            <person name="Jenjaroenpun P."/>
            <person name="Wongsurawat T."/>
            <person name="Nookeaw I."/>
            <person name="Cheawchanlertfa P."/>
            <person name="Kosugi A."/>
            <person name="Cheevadhanarak S."/>
            <person name="Ratanakhanokchai K."/>
        </authorList>
    </citation>
    <scope>NUCLEOTIDE SEQUENCE [LARGE SCALE GENOMIC DNA]</scope>
    <source>
        <strain evidence="3 4">CT4</strain>
    </source>
</reference>
<dbReference type="KEGG" id="cmah:C1I91_04295"/>
<dbReference type="InterPro" id="IPR000160">
    <property type="entry name" value="GGDEF_dom"/>
</dbReference>
<keyword evidence="4" id="KW-1185">Reference proteome</keyword>
<dbReference type="Gene3D" id="3.20.20.450">
    <property type="entry name" value="EAL domain"/>
    <property type="match status" value="1"/>
</dbReference>
<dbReference type="CDD" id="cd01949">
    <property type="entry name" value="GGDEF"/>
    <property type="match status" value="1"/>
</dbReference>
<dbReference type="SUPFAM" id="SSF55073">
    <property type="entry name" value="Nucleotide cyclase"/>
    <property type="match status" value="1"/>
</dbReference>
<dbReference type="NCBIfam" id="TIGR00254">
    <property type="entry name" value="GGDEF"/>
    <property type="match status" value="1"/>
</dbReference>
<proteinExistence type="predicted"/>
<dbReference type="PANTHER" id="PTHR33121">
    <property type="entry name" value="CYCLIC DI-GMP PHOSPHODIESTERASE PDEF"/>
    <property type="match status" value="1"/>
</dbReference>
<feature type="domain" description="EAL" evidence="1">
    <location>
        <begin position="178"/>
        <end position="432"/>
    </location>
</feature>
<dbReference type="PANTHER" id="PTHR33121:SF71">
    <property type="entry name" value="OXYGEN SENSOR PROTEIN DOSP"/>
    <property type="match status" value="1"/>
</dbReference>
<dbReference type="InterPro" id="IPR029787">
    <property type="entry name" value="Nucleotide_cyclase"/>
</dbReference>
<dbReference type="InterPro" id="IPR001633">
    <property type="entry name" value="EAL_dom"/>
</dbReference>
<dbReference type="Gene3D" id="3.30.70.270">
    <property type="match status" value="1"/>
</dbReference>
<dbReference type="AlphaFoldDB" id="A0A3R5QRU5"/>
<organism evidence="3 4">
    <name type="scientific">Clostridium manihotivorum</name>
    <dbReference type="NCBI Taxonomy" id="2320868"/>
    <lineage>
        <taxon>Bacteria</taxon>
        <taxon>Bacillati</taxon>
        <taxon>Bacillota</taxon>
        <taxon>Clostridia</taxon>
        <taxon>Eubacteriales</taxon>
        <taxon>Clostridiaceae</taxon>
        <taxon>Clostridium</taxon>
    </lineage>
</organism>
<dbReference type="Pfam" id="PF00563">
    <property type="entry name" value="EAL"/>
    <property type="match status" value="1"/>
</dbReference>
<dbReference type="InterPro" id="IPR035919">
    <property type="entry name" value="EAL_sf"/>
</dbReference>
<dbReference type="InterPro" id="IPR050706">
    <property type="entry name" value="Cyclic-di-GMP_PDE-like"/>
</dbReference>
<dbReference type="GO" id="GO:0071111">
    <property type="term" value="F:cyclic-guanylate-specific phosphodiesterase activity"/>
    <property type="evidence" value="ECO:0007669"/>
    <property type="project" value="InterPro"/>
</dbReference>
<protein>
    <recommendedName>
        <fullName evidence="5">Bifunctional diguanylate cyclase/phosphodiesterase</fullName>
    </recommendedName>
</protein>
<feature type="domain" description="GGDEF" evidence="2">
    <location>
        <begin position="36"/>
        <end position="169"/>
    </location>
</feature>
<dbReference type="SUPFAM" id="SSF141868">
    <property type="entry name" value="EAL domain-like"/>
    <property type="match status" value="1"/>
</dbReference>
<dbReference type="EMBL" id="CP025746">
    <property type="protein sequence ID" value="QAA30947.1"/>
    <property type="molecule type" value="Genomic_DNA"/>
</dbReference>
<dbReference type="OrthoDB" id="9762141at2"/>
<dbReference type="PROSITE" id="PS50883">
    <property type="entry name" value="EAL"/>
    <property type="match status" value="1"/>
</dbReference>
<dbReference type="PROSITE" id="PS50887">
    <property type="entry name" value="GGDEF"/>
    <property type="match status" value="1"/>
</dbReference>
<evidence type="ECO:0008006" key="5">
    <source>
        <dbReference type="Google" id="ProtNLM"/>
    </source>
</evidence>
<dbReference type="SMART" id="SM00267">
    <property type="entry name" value="GGDEF"/>
    <property type="match status" value="1"/>
</dbReference>
<dbReference type="Proteomes" id="UP000286268">
    <property type="component" value="Chromosome"/>
</dbReference>
<dbReference type="RefSeq" id="WP_128211447.1">
    <property type="nucleotide sequence ID" value="NZ_CP025746.1"/>
</dbReference>
<evidence type="ECO:0000259" key="2">
    <source>
        <dbReference type="PROSITE" id="PS50887"/>
    </source>
</evidence>
<dbReference type="InterPro" id="IPR043128">
    <property type="entry name" value="Rev_trsase/Diguanyl_cyclase"/>
</dbReference>
<sequence>MNISKEKEIFKLNFYNLSYSFKEINMILEDYIRNYRNVGVAIINIDDFKSINMVYGYDFGDLLLNRVMSIIKNIASSYDMIFRFCGDRFIYISCENSSEDEFSFVLTRLINKLREPLFIDSKQTYITVSIGAVPNADKLIDNNQILRYCESALEEAKLRGGNCYCVFNKKQYDEMLLRKSLEIDLRKAFYMNKFKLYFQPQVNIRNDSIDSAEVLVRWEHETNGLLMPNQFIHVLENSNLSNEFDYWILREACKQNKLWQESGHKPIALSVNISQKQFYDENFIFNLTSILDETQLDTKYLHIEITERILMEPHEKAINIVNKVKELGVSVVLDDFGIGYSSVLSFIEIPFDIVKLDKSFIKSIGYSEEKRKSVDKFFKFINQFDKKVIIEGVENYEQLKFIRKAGSYNVQGFLFSPPVNKTTFESMFNSYK</sequence>
<accession>A0A3R5QRU5</accession>
<dbReference type="CDD" id="cd01948">
    <property type="entry name" value="EAL"/>
    <property type="match status" value="1"/>
</dbReference>